<proteinExistence type="predicted"/>
<dbReference type="Proteomes" id="UP001165065">
    <property type="component" value="Unassembled WGS sequence"/>
</dbReference>
<dbReference type="GO" id="GO:0006572">
    <property type="term" value="P:L-tyrosine catabolic process"/>
    <property type="evidence" value="ECO:0007669"/>
    <property type="project" value="UniProtKB-KW"/>
</dbReference>
<dbReference type="EC" id="1.13.11.27" evidence="2"/>
<name>A0A9W7L1T8_9STRA</name>
<keyword evidence="3" id="KW-0828">Tyrosine catabolism</keyword>
<evidence type="ECO:0000313" key="5">
    <source>
        <dbReference type="EMBL" id="GMI19833.1"/>
    </source>
</evidence>
<keyword evidence="4" id="KW-0585">Phenylalanine catabolism</keyword>
<dbReference type="SUPFAM" id="SSF54593">
    <property type="entry name" value="Glyoxalase/Bleomycin resistance protein/Dihydroxybiphenyl dioxygenase"/>
    <property type="match status" value="2"/>
</dbReference>
<dbReference type="PANTHER" id="PTHR11959:SF1">
    <property type="entry name" value="4-HYDROXYPHENYLPYRUVATE DIOXYGENASE"/>
    <property type="match status" value="1"/>
</dbReference>
<dbReference type="AlphaFoldDB" id="A0A9W7L1T8"/>
<gene>
    <name evidence="5" type="ORF">TrCOL_g2273</name>
</gene>
<evidence type="ECO:0000313" key="6">
    <source>
        <dbReference type="Proteomes" id="UP001165065"/>
    </source>
</evidence>
<comment type="pathway">
    <text evidence="1">Amino-acid degradation; L-phenylalanine degradation; acetoacetate and fumarate from L-phenylalanine: step 3/6.</text>
</comment>
<protein>
    <recommendedName>
        <fullName evidence="2">4-hydroxyphenylpyruvate dioxygenase</fullName>
        <ecNumber evidence="2">1.13.11.27</ecNumber>
    </recommendedName>
</protein>
<dbReference type="PANTHER" id="PTHR11959">
    <property type="entry name" value="4-HYDROXYPHENYLPYRUVATE DIOXYGENASE"/>
    <property type="match status" value="1"/>
</dbReference>
<organism evidence="5 6">
    <name type="scientific">Triparma columacea</name>
    <dbReference type="NCBI Taxonomy" id="722753"/>
    <lineage>
        <taxon>Eukaryota</taxon>
        <taxon>Sar</taxon>
        <taxon>Stramenopiles</taxon>
        <taxon>Ochrophyta</taxon>
        <taxon>Bolidophyceae</taxon>
        <taxon>Parmales</taxon>
        <taxon>Triparmaceae</taxon>
        <taxon>Triparma</taxon>
    </lineage>
</organism>
<dbReference type="EMBL" id="BRYA01000500">
    <property type="protein sequence ID" value="GMI19833.1"/>
    <property type="molecule type" value="Genomic_DNA"/>
</dbReference>
<dbReference type="GO" id="GO:0003868">
    <property type="term" value="F:4-hydroxyphenylpyruvate dioxygenase activity"/>
    <property type="evidence" value="ECO:0007669"/>
    <property type="project" value="UniProtKB-EC"/>
</dbReference>
<evidence type="ECO:0000256" key="2">
    <source>
        <dbReference type="ARBA" id="ARBA00013222"/>
    </source>
</evidence>
<accession>A0A9W7L1T8</accession>
<keyword evidence="6" id="KW-1185">Reference proteome</keyword>
<evidence type="ECO:0000256" key="1">
    <source>
        <dbReference type="ARBA" id="ARBA00005162"/>
    </source>
</evidence>
<dbReference type="InterPro" id="IPR029068">
    <property type="entry name" value="Glyas_Bleomycin-R_OHBP_Dase"/>
</dbReference>
<sequence length="718" mass="78209">MPPLLDTDSSSMSSLLAGTEEVETGIPPALSFSHIHLYTKKLLPLSDYKSLEQRCNDFASASSFTPTQAGVESLDAMQKIWTSMEIAGYSGFAAETSPANPYISQGRDVVAQLICGLGFRVSSVYDGADTTTMLVTSPDKTGVQFVVTAQKTEREPTDGTLSPGKTTVSTDGVTKLSFNDEFVHFDVSQLLRFFKNHQGRPGISCLAFEVTSGDITNIYNNYSSKHPKLLTPQGMVSYKDGAGSITRVLEVFAYYKGEKKVSDADEGTILRFVEKKLSHASAKKSCKLPGLVEVDATFDGTSFPAYCDHWVSNVVSRTGFLDTLEDTLGFTPKVDFNAGVVAAGEAQIESTVTGNTAAPVDTGGDDKIALKDQSQVYLPINNALTPVGHVHGFIEEIGQGVQHVASRVSDLIAFIQRANDCRKMTGEGFTFLNIPQSYYGVLMKPQFLKKVDSNEPLLADEDATKVMHFAEENGLCDLTGAVPLDITRDEVKTKLSKCSTVTADKLDDVMEVIMRARFVNLHTLLRGHMSEKSYVAIVKNKILVDVQGEDLLFQIFTSNVLQENVGDEAPFFEFIQRVCSECLGPDGCPAKVKPGCGGFGIRNFLTLFLSIEVSKAMMEVKDAKLANDEKAVTKAMNRVQAFTDQLNEANPILTDISDAMTAEGAYLEDLAKATDEAEKARLKKLADEQASKKKLGNETLMVCSKKYMEIMKALREGA</sequence>
<dbReference type="OrthoDB" id="414569at2759"/>
<dbReference type="GO" id="GO:0006559">
    <property type="term" value="P:L-phenylalanine catabolic process"/>
    <property type="evidence" value="ECO:0007669"/>
    <property type="project" value="UniProtKB-KW"/>
</dbReference>
<evidence type="ECO:0000256" key="3">
    <source>
        <dbReference type="ARBA" id="ARBA00022878"/>
    </source>
</evidence>
<evidence type="ECO:0000256" key="4">
    <source>
        <dbReference type="ARBA" id="ARBA00023232"/>
    </source>
</evidence>
<dbReference type="InterPro" id="IPR005956">
    <property type="entry name" value="4OHPhenylPyrv_dOase"/>
</dbReference>
<comment type="caution">
    <text evidence="5">The sequence shown here is derived from an EMBL/GenBank/DDBJ whole genome shotgun (WGS) entry which is preliminary data.</text>
</comment>
<reference evidence="6" key="1">
    <citation type="journal article" date="2023" name="Commun. Biol.">
        <title>Genome analysis of Parmales, the sister group of diatoms, reveals the evolutionary specialization of diatoms from phago-mixotrophs to photoautotrophs.</title>
        <authorList>
            <person name="Ban H."/>
            <person name="Sato S."/>
            <person name="Yoshikawa S."/>
            <person name="Yamada K."/>
            <person name="Nakamura Y."/>
            <person name="Ichinomiya M."/>
            <person name="Sato N."/>
            <person name="Blanc-Mathieu R."/>
            <person name="Endo H."/>
            <person name="Kuwata A."/>
            <person name="Ogata H."/>
        </authorList>
    </citation>
    <scope>NUCLEOTIDE SEQUENCE [LARGE SCALE GENOMIC DNA]</scope>
</reference>
<dbReference type="Gene3D" id="3.10.180.10">
    <property type="entry name" value="2,3-Dihydroxybiphenyl 1,2-Dioxygenase, domain 1"/>
    <property type="match status" value="2"/>
</dbReference>